<sequence>MSAPIEQSIYLRDTNRNFVIDVTVSGAQSFTFTLVTGQGLNQHPPAEHNYHPVVIQNVDFLDIHNHGHNFVQAPIRNLEELQYEPVVVPNLNMQLAVPTVPAVPAIPAFPTCPVFPTCPAFPIFPTCPAFPNFPAFPTCPAFPAIPAIPAIPAVPAVPAVPALYLPEPDLEEEPIVVRRPQPKRKIPRASKAARSQAWKALMRKWEISTITRMALRRRNHGSSSRFQKPS</sequence>
<dbReference type="AlphaFoldDB" id="Q873L1"/>
<dbReference type="EMBL" id="BX284746">
    <property type="protein sequence ID" value="CAD70294.1"/>
    <property type="molecule type" value="Genomic_DNA"/>
</dbReference>
<protein>
    <submittedName>
        <fullName evidence="1">Uncharacterized protein B23I4.020</fullName>
    </submittedName>
</protein>
<accession>Q873L1</accession>
<gene>
    <name evidence="1" type="primary">B23I4.020</name>
</gene>
<reference evidence="1" key="1">
    <citation type="submission" date="2003-03" db="EMBL/GenBank/DDBJ databases">
        <authorList>
            <person name="Schulte U."/>
            <person name="Aign V."/>
            <person name="Hoheisel J."/>
            <person name="Brandt P."/>
            <person name="Fartmann B."/>
            <person name="Holland R."/>
            <person name="Nyakatura G."/>
            <person name="Mewes H.W."/>
            <person name="Mannhaupt G."/>
        </authorList>
    </citation>
    <scope>NUCLEOTIDE SEQUENCE</scope>
</reference>
<reference evidence="1" key="2">
    <citation type="submission" date="2003-03" db="EMBL/GenBank/DDBJ databases">
        <authorList>
            <person name="German Neurospora genome project"/>
        </authorList>
    </citation>
    <scope>NUCLEOTIDE SEQUENCE</scope>
</reference>
<name>Q873L1_NEUCS</name>
<organism evidence="1">
    <name type="scientific">Neurospora crassa</name>
    <dbReference type="NCBI Taxonomy" id="5141"/>
    <lineage>
        <taxon>Eukaryota</taxon>
        <taxon>Fungi</taxon>
        <taxon>Dikarya</taxon>
        <taxon>Ascomycota</taxon>
        <taxon>Pezizomycotina</taxon>
        <taxon>Sordariomycetes</taxon>
        <taxon>Sordariomycetidae</taxon>
        <taxon>Sordariales</taxon>
        <taxon>Sordariaceae</taxon>
        <taxon>Neurospora</taxon>
    </lineage>
</organism>
<evidence type="ECO:0000313" key="1">
    <source>
        <dbReference type="EMBL" id="CAD70294.1"/>
    </source>
</evidence>
<dbReference type="VEuPathDB" id="FungiDB:NCU03581"/>
<proteinExistence type="predicted"/>